<dbReference type="Proteomes" id="UP001058461">
    <property type="component" value="Chromosome"/>
</dbReference>
<gene>
    <name evidence="1" type="ORF">KDW95_02760</name>
</gene>
<name>A0ABY5HKH6_9GAMM</name>
<evidence type="ECO:0000313" key="1">
    <source>
        <dbReference type="EMBL" id="UTW12624.1"/>
    </source>
</evidence>
<organism evidence="1 2">
    <name type="scientific">Marinobacterium rhizophilum</name>
    <dbReference type="NCBI Taxonomy" id="420402"/>
    <lineage>
        <taxon>Bacteria</taxon>
        <taxon>Pseudomonadati</taxon>
        <taxon>Pseudomonadota</taxon>
        <taxon>Gammaproteobacteria</taxon>
        <taxon>Oceanospirillales</taxon>
        <taxon>Oceanospirillaceae</taxon>
        <taxon>Marinobacterium</taxon>
    </lineage>
</organism>
<proteinExistence type="predicted"/>
<keyword evidence="2" id="KW-1185">Reference proteome</keyword>
<reference evidence="1" key="1">
    <citation type="submission" date="2021-04" db="EMBL/GenBank/DDBJ databases">
        <title>Oceanospirillales bacteria with DddD are important DMSP degraders in coastal seawater.</title>
        <authorList>
            <person name="Liu J."/>
        </authorList>
    </citation>
    <scope>NUCLEOTIDE SEQUENCE</scope>
    <source>
        <strain evidence="1">D13-1</strain>
    </source>
</reference>
<protein>
    <submittedName>
        <fullName evidence="1">Uncharacterized protein</fullName>
    </submittedName>
</protein>
<sequence length="129" mass="14542">MFEAHFSAAPETASPHWAAAGYASHRSEPAPGIRTQQGLTRRLQSLRHACPLHAWAAPGKRKDACGTVRQHWFLYIEYCILGGARAWHKIECSQADCSLDELFGQALWAQLPGLDRDQTRRWLDDDRSS</sequence>
<dbReference type="RefSeq" id="WP_255854730.1">
    <property type="nucleotide sequence ID" value="NZ_CP073347.1"/>
</dbReference>
<evidence type="ECO:0000313" key="2">
    <source>
        <dbReference type="Proteomes" id="UP001058461"/>
    </source>
</evidence>
<accession>A0ABY5HKH6</accession>
<dbReference type="EMBL" id="CP073347">
    <property type="protein sequence ID" value="UTW12624.1"/>
    <property type="molecule type" value="Genomic_DNA"/>
</dbReference>